<proteinExistence type="predicted"/>
<organism evidence="2 3">
    <name type="scientific">Lentinula raphanica</name>
    <dbReference type="NCBI Taxonomy" id="153919"/>
    <lineage>
        <taxon>Eukaryota</taxon>
        <taxon>Fungi</taxon>
        <taxon>Dikarya</taxon>
        <taxon>Basidiomycota</taxon>
        <taxon>Agaricomycotina</taxon>
        <taxon>Agaricomycetes</taxon>
        <taxon>Agaricomycetidae</taxon>
        <taxon>Agaricales</taxon>
        <taxon>Marasmiineae</taxon>
        <taxon>Omphalotaceae</taxon>
        <taxon>Lentinula</taxon>
    </lineage>
</organism>
<keyword evidence="3" id="KW-1185">Reference proteome</keyword>
<dbReference type="AlphaFoldDB" id="A0AA38UG99"/>
<evidence type="ECO:0000313" key="3">
    <source>
        <dbReference type="Proteomes" id="UP001163846"/>
    </source>
</evidence>
<feature type="region of interest" description="Disordered" evidence="1">
    <location>
        <begin position="70"/>
        <end position="122"/>
    </location>
</feature>
<protein>
    <submittedName>
        <fullName evidence="2">Uncharacterized protein</fullName>
    </submittedName>
</protein>
<feature type="region of interest" description="Disordered" evidence="1">
    <location>
        <begin position="135"/>
        <end position="174"/>
    </location>
</feature>
<gene>
    <name evidence="2" type="ORF">F5878DRAFT_659749</name>
</gene>
<reference evidence="2" key="1">
    <citation type="submission" date="2022-08" db="EMBL/GenBank/DDBJ databases">
        <authorList>
            <consortium name="DOE Joint Genome Institute"/>
            <person name="Min B."/>
            <person name="Riley R."/>
            <person name="Sierra-Patev S."/>
            <person name="Naranjo-Ortiz M."/>
            <person name="Looney B."/>
            <person name="Konkel Z."/>
            <person name="Slot J.C."/>
            <person name="Sakamoto Y."/>
            <person name="Steenwyk J.L."/>
            <person name="Rokas A."/>
            <person name="Carro J."/>
            <person name="Camarero S."/>
            <person name="Ferreira P."/>
            <person name="Molpeceres G."/>
            <person name="Ruiz-Duenas F.J."/>
            <person name="Serrano A."/>
            <person name="Henrissat B."/>
            <person name="Drula E."/>
            <person name="Hughes K.W."/>
            <person name="Mata J.L."/>
            <person name="Ishikawa N.K."/>
            <person name="Vargas-Isla R."/>
            <person name="Ushijima S."/>
            <person name="Smith C.A."/>
            <person name="Ahrendt S."/>
            <person name="Andreopoulos W."/>
            <person name="He G."/>
            <person name="Labutti K."/>
            <person name="Lipzen A."/>
            <person name="Ng V."/>
            <person name="Sandor L."/>
            <person name="Barry K."/>
            <person name="Martinez A.T."/>
            <person name="Xiao Y."/>
            <person name="Gibbons J.G."/>
            <person name="Terashima K."/>
            <person name="Hibbett D.S."/>
            <person name="Grigoriev I.V."/>
        </authorList>
    </citation>
    <scope>NUCLEOTIDE SEQUENCE</scope>
    <source>
        <strain evidence="2">TFB9207</strain>
    </source>
</reference>
<comment type="caution">
    <text evidence="2">The sequence shown here is derived from an EMBL/GenBank/DDBJ whole genome shotgun (WGS) entry which is preliminary data.</text>
</comment>
<evidence type="ECO:0000313" key="2">
    <source>
        <dbReference type="EMBL" id="KAJ3840061.1"/>
    </source>
</evidence>
<feature type="region of interest" description="Disordered" evidence="1">
    <location>
        <begin position="1"/>
        <end position="46"/>
    </location>
</feature>
<dbReference type="EMBL" id="MU806096">
    <property type="protein sequence ID" value="KAJ3840061.1"/>
    <property type="molecule type" value="Genomic_DNA"/>
</dbReference>
<sequence>MVLHIEAALHTTPRTKPDEFLTPSASKDPPSDAGPSTSTLPPSMSMFALHQLTQTCSPTAQASLSILVTSKPPSQTRSSPAPSALSTIPLTSSPTLNKESSNATKERHPSPYPLSTSNANIEGDRTMAGAAAMDKNKMSGPVSDTTTSPAPKAVKRAAAGGGAAKAEKRKKALHKNSHKSCVGCYIT</sequence>
<feature type="compositionally biased region" description="Low complexity" evidence="1">
    <location>
        <begin position="35"/>
        <end position="46"/>
    </location>
</feature>
<dbReference type="Proteomes" id="UP001163846">
    <property type="component" value="Unassembled WGS sequence"/>
</dbReference>
<feature type="compositionally biased region" description="Polar residues" evidence="1">
    <location>
        <begin position="70"/>
        <end position="103"/>
    </location>
</feature>
<accession>A0AA38UG99</accession>
<name>A0AA38UG99_9AGAR</name>
<feature type="compositionally biased region" description="Low complexity" evidence="1">
    <location>
        <begin position="149"/>
        <end position="158"/>
    </location>
</feature>
<evidence type="ECO:0000256" key="1">
    <source>
        <dbReference type="SAM" id="MobiDB-lite"/>
    </source>
</evidence>